<evidence type="ECO:0000313" key="2">
    <source>
        <dbReference type="EMBL" id="ROT72397.1"/>
    </source>
</evidence>
<proteinExistence type="predicted"/>
<sequence length="210" mass="22481">MLESIILVLAVSHLPGVGPCPIQRPCELTVNFESEVGAGTLDVTVDHKATAVHYSLRNGTAHFGGTRALEDYAVGLAISIVEDNDACYWRRLTGSFQSSLGRLLSPGGRVLRAPGPVDARLEPTEPLGDEIGRKLASFCGNRAIYKLVDGGSSALETVPTSSPDALRSRLKRDVASATFTRCFLFILVPVCASTRVSIDTGASSWVFRDF</sequence>
<accession>A0A423T7H7</accession>
<name>A0A423T7H7_PENVA</name>
<keyword evidence="1" id="KW-0732">Signal</keyword>
<evidence type="ECO:0000256" key="1">
    <source>
        <dbReference type="SAM" id="SignalP"/>
    </source>
</evidence>
<dbReference type="OrthoDB" id="10359840at2759"/>
<gene>
    <name evidence="2" type="ORF">C7M84_009202</name>
</gene>
<dbReference type="Proteomes" id="UP000283509">
    <property type="component" value="Unassembled WGS sequence"/>
</dbReference>
<keyword evidence="3" id="KW-1185">Reference proteome</keyword>
<feature type="chain" id="PRO_5019244453" evidence="1">
    <location>
        <begin position="20"/>
        <end position="210"/>
    </location>
</feature>
<reference evidence="2 3" key="1">
    <citation type="submission" date="2018-04" db="EMBL/GenBank/DDBJ databases">
        <authorList>
            <person name="Zhang X."/>
            <person name="Yuan J."/>
            <person name="Li F."/>
            <person name="Xiang J."/>
        </authorList>
    </citation>
    <scope>NUCLEOTIDE SEQUENCE [LARGE SCALE GENOMIC DNA]</scope>
    <source>
        <tissue evidence="2">Muscle</tissue>
    </source>
</reference>
<organism evidence="2 3">
    <name type="scientific">Penaeus vannamei</name>
    <name type="common">Whiteleg shrimp</name>
    <name type="synonym">Litopenaeus vannamei</name>
    <dbReference type="NCBI Taxonomy" id="6689"/>
    <lineage>
        <taxon>Eukaryota</taxon>
        <taxon>Metazoa</taxon>
        <taxon>Ecdysozoa</taxon>
        <taxon>Arthropoda</taxon>
        <taxon>Crustacea</taxon>
        <taxon>Multicrustacea</taxon>
        <taxon>Malacostraca</taxon>
        <taxon>Eumalacostraca</taxon>
        <taxon>Eucarida</taxon>
        <taxon>Decapoda</taxon>
        <taxon>Dendrobranchiata</taxon>
        <taxon>Penaeoidea</taxon>
        <taxon>Penaeidae</taxon>
        <taxon>Penaeus</taxon>
    </lineage>
</organism>
<dbReference type="AlphaFoldDB" id="A0A423T7H7"/>
<reference evidence="2 3" key="2">
    <citation type="submission" date="2019-01" db="EMBL/GenBank/DDBJ databases">
        <title>The decoding of complex shrimp genome reveals the adaptation for benthos swimmer, frequently molting mechanism and breeding impact on genome.</title>
        <authorList>
            <person name="Sun Y."/>
            <person name="Gao Y."/>
            <person name="Yu Y."/>
        </authorList>
    </citation>
    <scope>NUCLEOTIDE SEQUENCE [LARGE SCALE GENOMIC DNA]</scope>
    <source>
        <tissue evidence="2">Muscle</tissue>
    </source>
</reference>
<feature type="signal peptide" evidence="1">
    <location>
        <begin position="1"/>
        <end position="19"/>
    </location>
</feature>
<evidence type="ECO:0000313" key="3">
    <source>
        <dbReference type="Proteomes" id="UP000283509"/>
    </source>
</evidence>
<dbReference type="EMBL" id="QCYY01002160">
    <property type="protein sequence ID" value="ROT72397.1"/>
    <property type="molecule type" value="Genomic_DNA"/>
</dbReference>
<protein>
    <submittedName>
        <fullName evidence="2">Uncharacterized protein</fullName>
    </submittedName>
</protein>
<comment type="caution">
    <text evidence="2">The sequence shown here is derived from an EMBL/GenBank/DDBJ whole genome shotgun (WGS) entry which is preliminary data.</text>
</comment>